<dbReference type="AlphaFoldDB" id="A0A1F7JPE1"/>
<gene>
    <name evidence="2" type="ORF">A3J15_01090</name>
</gene>
<dbReference type="CDD" id="cd02440">
    <property type="entry name" value="AdoMet_MTases"/>
    <property type="match status" value="1"/>
</dbReference>
<dbReference type="PANTHER" id="PTHR42912">
    <property type="entry name" value="METHYLTRANSFERASE"/>
    <property type="match status" value="1"/>
</dbReference>
<dbReference type="SUPFAM" id="SSF53335">
    <property type="entry name" value="S-adenosyl-L-methionine-dependent methyltransferases"/>
    <property type="match status" value="1"/>
</dbReference>
<comment type="caution">
    <text evidence="2">The sequence shown here is derived from an EMBL/GenBank/DDBJ whole genome shotgun (WGS) entry which is preliminary data.</text>
</comment>
<accession>A0A1F7JPE1</accession>
<sequence>MPDRISAGFPAIQPDDRNYRFTEGIDYGQTGPDSIWGSGYGNTLALLEHGAISGGKVLNLAAGDGRYNDILLQHADTVVASDIDAGALDKLRKQTPVELRDKLSVVAFDLTKNFPFTDESFDTVFCTGILHLLPPEVLNRSINEILRVLKPEGAIILEFPSNIRRVAPDGSLITFGNEPSYSAAQAKDRLKELLGDTGEVIEEDVIEDCMKADPPFMFNSTIVLWNGFKSSGSSQ</sequence>
<dbReference type="InterPro" id="IPR029063">
    <property type="entry name" value="SAM-dependent_MTases_sf"/>
</dbReference>
<dbReference type="Gene3D" id="3.40.50.150">
    <property type="entry name" value="Vaccinia Virus protein VP39"/>
    <property type="match status" value="1"/>
</dbReference>
<evidence type="ECO:0000313" key="2">
    <source>
        <dbReference type="EMBL" id="OGK57469.1"/>
    </source>
</evidence>
<feature type="domain" description="Methyltransferase type 11" evidence="1">
    <location>
        <begin position="58"/>
        <end position="157"/>
    </location>
</feature>
<dbReference type="GO" id="GO:0008757">
    <property type="term" value="F:S-adenosylmethionine-dependent methyltransferase activity"/>
    <property type="evidence" value="ECO:0007669"/>
    <property type="project" value="InterPro"/>
</dbReference>
<dbReference type="InterPro" id="IPR050508">
    <property type="entry name" value="Methyltransf_Superfamily"/>
</dbReference>
<dbReference type="Pfam" id="PF08241">
    <property type="entry name" value="Methyltransf_11"/>
    <property type="match status" value="1"/>
</dbReference>
<dbReference type="EMBL" id="MGAY01000001">
    <property type="protein sequence ID" value="OGK57469.1"/>
    <property type="molecule type" value="Genomic_DNA"/>
</dbReference>
<dbReference type="Proteomes" id="UP000176376">
    <property type="component" value="Unassembled WGS sequence"/>
</dbReference>
<evidence type="ECO:0000259" key="1">
    <source>
        <dbReference type="Pfam" id="PF08241"/>
    </source>
</evidence>
<organism evidence="2 3">
    <name type="scientific">Candidatus Roizmanbacteria bacterium RIFCSPLOWO2_02_FULL_38_10</name>
    <dbReference type="NCBI Taxonomy" id="1802074"/>
    <lineage>
        <taxon>Bacteria</taxon>
        <taxon>Candidatus Roizmaniibacteriota</taxon>
    </lineage>
</organism>
<dbReference type="STRING" id="1802074.A3J15_01090"/>
<name>A0A1F7JPE1_9BACT</name>
<evidence type="ECO:0000313" key="3">
    <source>
        <dbReference type="Proteomes" id="UP000176376"/>
    </source>
</evidence>
<dbReference type="InterPro" id="IPR013216">
    <property type="entry name" value="Methyltransf_11"/>
</dbReference>
<reference evidence="2 3" key="1">
    <citation type="journal article" date="2016" name="Nat. Commun.">
        <title>Thousands of microbial genomes shed light on interconnected biogeochemical processes in an aquifer system.</title>
        <authorList>
            <person name="Anantharaman K."/>
            <person name="Brown C.T."/>
            <person name="Hug L.A."/>
            <person name="Sharon I."/>
            <person name="Castelle C.J."/>
            <person name="Probst A.J."/>
            <person name="Thomas B.C."/>
            <person name="Singh A."/>
            <person name="Wilkins M.J."/>
            <person name="Karaoz U."/>
            <person name="Brodie E.L."/>
            <person name="Williams K.H."/>
            <person name="Hubbard S.S."/>
            <person name="Banfield J.F."/>
        </authorList>
    </citation>
    <scope>NUCLEOTIDE SEQUENCE [LARGE SCALE GENOMIC DNA]</scope>
</reference>
<protein>
    <recommendedName>
        <fullName evidence="1">Methyltransferase type 11 domain-containing protein</fullName>
    </recommendedName>
</protein>
<proteinExistence type="predicted"/>